<evidence type="ECO:0000313" key="7">
    <source>
        <dbReference type="EMBL" id="MFD2065934.1"/>
    </source>
</evidence>
<keyword evidence="8" id="KW-1185">Reference proteome</keyword>
<name>A0ABW4WT52_9BACT</name>
<feature type="domain" description="NlpC/P60" evidence="6">
    <location>
        <begin position="87"/>
        <end position="210"/>
    </location>
</feature>
<dbReference type="SUPFAM" id="SSF54001">
    <property type="entry name" value="Cysteine proteinases"/>
    <property type="match status" value="1"/>
</dbReference>
<dbReference type="PANTHER" id="PTHR47360">
    <property type="entry name" value="MUREIN DD-ENDOPEPTIDASE MEPS/MUREIN LD-CARBOXYPEPTIDASE"/>
    <property type="match status" value="1"/>
</dbReference>
<dbReference type="Gene3D" id="3.90.1720.10">
    <property type="entry name" value="endopeptidase domain like (from Nostoc punctiforme)"/>
    <property type="match status" value="1"/>
</dbReference>
<dbReference type="InterPro" id="IPR038765">
    <property type="entry name" value="Papain-like_cys_pep_sf"/>
</dbReference>
<keyword evidence="5" id="KW-0788">Thiol protease</keyword>
<protein>
    <submittedName>
        <fullName evidence="7">C40 family peptidase</fullName>
    </submittedName>
</protein>
<evidence type="ECO:0000256" key="4">
    <source>
        <dbReference type="ARBA" id="ARBA00022801"/>
    </source>
</evidence>
<keyword evidence="2" id="KW-0645">Protease</keyword>
<proteinExistence type="inferred from homology"/>
<dbReference type="InterPro" id="IPR000064">
    <property type="entry name" value="NLP_P60_dom"/>
</dbReference>
<dbReference type="PANTHER" id="PTHR47360:SF1">
    <property type="entry name" value="ENDOPEPTIDASE NLPC-RELATED"/>
    <property type="match status" value="1"/>
</dbReference>
<organism evidence="7 8">
    <name type="scientific">Pontibacter silvestris</name>
    <dbReference type="NCBI Taxonomy" id="2305183"/>
    <lineage>
        <taxon>Bacteria</taxon>
        <taxon>Pseudomonadati</taxon>
        <taxon>Bacteroidota</taxon>
        <taxon>Cytophagia</taxon>
        <taxon>Cytophagales</taxon>
        <taxon>Hymenobacteraceae</taxon>
        <taxon>Pontibacter</taxon>
    </lineage>
</organism>
<evidence type="ECO:0000259" key="6">
    <source>
        <dbReference type="PROSITE" id="PS51935"/>
    </source>
</evidence>
<keyword evidence="4" id="KW-0378">Hydrolase</keyword>
<dbReference type="PROSITE" id="PS51935">
    <property type="entry name" value="NLPC_P60"/>
    <property type="match status" value="1"/>
</dbReference>
<comment type="caution">
    <text evidence="7">The sequence shown here is derived from an EMBL/GenBank/DDBJ whole genome shotgun (WGS) entry which is preliminary data.</text>
</comment>
<dbReference type="Proteomes" id="UP001597369">
    <property type="component" value="Unassembled WGS sequence"/>
</dbReference>
<evidence type="ECO:0000313" key="8">
    <source>
        <dbReference type="Proteomes" id="UP001597369"/>
    </source>
</evidence>
<dbReference type="RefSeq" id="WP_229962905.1">
    <property type="nucleotide sequence ID" value="NZ_JAJJWI010000038.1"/>
</dbReference>
<evidence type="ECO:0000256" key="2">
    <source>
        <dbReference type="ARBA" id="ARBA00022670"/>
    </source>
</evidence>
<dbReference type="Pfam" id="PF00877">
    <property type="entry name" value="NLPC_P60"/>
    <property type="match status" value="1"/>
</dbReference>
<accession>A0ABW4WT52</accession>
<dbReference type="EMBL" id="JBHUHV010000013">
    <property type="protein sequence ID" value="MFD2065934.1"/>
    <property type="molecule type" value="Genomic_DNA"/>
</dbReference>
<comment type="similarity">
    <text evidence="1">Belongs to the peptidase C40 family.</text>
</comment>
<sequence>MTKTIILSALAIISLTLSFFYEESLTQTQPAKPNAPAFTAITPYAINSGQDLAKSLELKALVKEPAIVKASVPEGFFSKKLGLQFNNIENKNLIETVSKWLGTPYRYGSASRKGTDCSGFVTSIYREVYGIDLSRSSRSMFQDVKRVKRKNLRTGDLIFFRRSPKEPIFHVGIYLKGNKFVHSATNGGVRVSSLNEAFYSKNFYAAGRVI</sequence>
<keyword evidence="3" id="KW-0732">Signal</keyword>
<evidence type="ECO:0000256" key="5">
    <source>
        <dbReference type="ARBA" id="ARBA00022807"/>
    </source>
</evidence>
<dbReference type="InterPro" id="IPR052062">
    <property type="entry name" value="Murein_DD/LD_carboxypeptidase"/>
</dbReference>
<evidence type="ECO:0000256" key="3">
    <source>
        <dbReference type="ARBA" id="ARBA00022729"/>
    </source>
</evidence>
<reference evidence="8" key="1">
    <citation type="journal article" date="2019" name="Int. J. Syst. Evol. Microbiol.">
        <title>The Global Catalogue of Microorganisms (GCM) 10K type strain sequencing project: providing services to taxonomists for standard genome sequencing and annotation.</title>
        <authorList>
            <consortium name="The Broad Institute Genomics Platform"/>
            <consortium name="The Broad Institute Genome Sequencing Center for Infectious Disease"/>
            <person name="Wu L."/>
            <person name="Ma J."/>
        </authorList>
    </citation>
    <scope>NUCLEOTIDE SEQUENCE [LARGE SCALE GENOMIC DNA]</scope>
    <source>
        <strain evidence="8">JCM 16545</strain>
    </source>
</reference>
<gene>
    <name evidence="7" type="ORF">ACFSKU_03505</name>
</gene>
<evidence type="ECO:0000256" key="1">
    <source>
        <dbReference type="ARBA" id="ARBA00007074"/>
    </source>
</evidence>